<dbReference type="AlphaFoldDB" id="A0A410JTP0"/>
<dbReference type="GO" id="GO:0043023">
    <property type="term" value="F:ribosomal large subunit binding"/>
    <property type="evidence" value="ECO:0007669"/>
    <property type="project" value="InterPro"/>
</dbReference>
<dbReference type="PROSITE" id="PS50889">
    <property type="entry name" value="S4"/>
    <property type="match status" value="1"/>
</dbReference>
<evidence type="ECO:0000259" key="5">
    <source>
        <dbReference type="SMART" id="SM00363"/>
    </source>
</evidence>
<dbReference type="GO" id="GO:0003677">
    <property type="term" value="F:DNA binding"/>
    <property type="evidence" value="ECO:0007669"/>
    <property type="project" value="UniProtKB-KW"/>
</dbReference>
<name>A0A410JTP0_ORNRH</name>
<evidence type="ECO:0000256" key="1">
    <source>
        <dbReference type="ARBA" id="ARBA00008396"/>
    </source>
</evidence>
<proteinExistence type="inferred from homology"/>
<dbReference type="InterPro" id="IPR036986">
    <property type="entry name" value="S4_RNA-bd_sf"/>
</dbReference>
<organism evidence="6 7">
    <name type="scientific">Ornithobacterium rhinotracheale</name>
    <dbReference type="NCBI Taxonomy" id="28251"/>
    <lineage>
        <taxon>Bacteria</taxon>
        <taxon>Pseudomonadati</taxon>
        <taxon>Bacteroidota</taxon>
        <taxon>Flavobacteriia</taxon>
        <taxon>Flavobacteriales</taxon>
        <taxon>Weeksellaceae</taxon>
        <taxon>Ornithobacterium</taxon>
    </lineage>
</organism>
<evidence type="ECO:0000256" key="4">
    <source>
        <dbReference type="PROSITE-ProRule" id="PRU00182"/>
    </source>
</evidence>
<evidence type="ECO:0000256" key="3">
    <source>
        <dbReference type="ARBA" id="ARBA00023125"/>
    </source>
</evidence>
<gene>
    <name evidence="6" type="ORF">EQP59_08645</name>
</gene>
<evidence type="ECO:0000256" key="2">
    <source>
        <dbReference type="ARBA" id="ARBA00022884"/>
    </source>
</evidence>
<dbReference type="Pfam" id="PF01479">
    <property type="entry name" value="S4"/>
    <property type="match status" value="1"/>
</dbReference>
<dbReference type="Proteomes" id="UP000287701">
    <property type="component" value="Chromosome"/>
</dbReference>
<dbReference type="EMBL" id="CP035107">
    <property type="protein sequence ID" value="QAR31405.1"/>
    <property type="molecule type" value="Genomic_DNA"/>
</dbReference>
<evidence type="ECO:0000313" key="6">
    <source>
        <dbReference type="EMBL" id="QAR31405.1"/>
    </source>
</evidence>
<dbReference type="PIRSF" id="PIRSF016821">
    <property type="entry name" value="HSP15"/>
    <property type="match status" value="1"/>
</dbReference>
<dbReference type="InterPro" id="IPR002942">
    <property type="entry name" value="S4_RNA-bd"/>
</dbReference>
<sequence length="134" mass="15967">MAQNVSMRIDKFLWCVRYFKTRSIATDEVKKNRVWINDELAKPAKEVLVGDTVKVRKNQILYTFEVLQIPQSRMGAKLVGMHIKDKTEKEQLDLLQLRKEAQTHYRKKGLGRPTKKDRRDLDDFMFDFDEEDDF</sequence>
<dbReference type="GO" id="GO:0034605">
    <property type="term" value="P:cellular response to heat"/>
    <property type="evidence" value="ECO:0007669"/>
    <property type="project" value="InterPro"/>
</dbReference>
<protein>
    <submittedName>
        <fullName evidence="6">RNA-binding S4 domain-containing protein</fullName>
    </submittedName>
</protein>
<keyword evidence="3" id="KW-0238">DNA-binding</keyword>
<feature type="domain" description="RNA-binding S4" evidence="5">
    <location>
        <begin position="7"/>
        <end position="70"/>
    </location>
</feature>
<dbReference type="SMART" id="SM00363">
    <property type="entry name" value="S4"/>
    <property type="match status" value="1"/>
</dbReference>
<comment type="similarity">
    <text evidence="1">Belongs to the HSP15 family.</text>
</comment>
<dbReference type="InterPro" id="IPR025708">
    <property type="entry name" value="HSP15"/>
</dbReference>
<dbReference type="SUPFAM" id="SSF55174">
    <property type="entry name" value="Alpha-L RNA-binding motif"/>
    <property type="match status" value="1"/>
</dbReference>
<reference evidence="6 7" key="1">
    <citation type="submission" date="2019-01" db="EMBL/GenBank/DDBJ databases">
        <title>Whole Genome of Ornithobacterium rhinotracheale FARPER-174b.</title>
        <authorList>
            <person name="Tataje-Lavanda L.A."/>
            <person name="Montalvan A."/>
            <person name="Montesinos R."/>
            <person name="Zimic M."/>
            <person name="Fernandez-Sanchez M."/>
            <person name="Fernandez-Diaz M."/>
        </authorList>
    </citation>
    <scope>NUCLEOTIDE SEQUENCE [LARGE SCALE GENOMIC DNA]</scope>
    <source>
        <strain evidence="6 7">FARPER-174b</strain>
    </source>
</reference>
<dbReference type="CDD" id="cd00165">
    <property type="entry name" value="S4"/>
    <property type="match status" value="1"/>
</dbReference>
<dbReference type="Gene3D" id="3.10.290.10">
    <property type="entry name" value="RNA-binding S4 domain"/>
    <property type="match status" value="1"/>
</dbReference>
<dbReference type="GO" id="GO:0003727">
    <property type="term" value="F:single-stranded RNA binding"/>
    <property type="evidence" value="ECO:0007669"/>
    <property type="project" value="InterPro"/>
</dbReference>
<evidence type="ECO:0000313" key="7">
    <source>
        <dbReference type="Proteomes" id="UP000287701"/>
    </source>
</evidence>
<accession>A0A410JTP0</accession>
<keyword evidence="2 4" id="KW-0694">RNA-binding</keyword>
<dbReference type="OrthoDB" id="9797176at2"/>